<feature type="domain" description="PEGA" evidence="1">
    <location>
        <begin position="19"/>
        <end position="81"/>
    </location>
</feature>
<comment type="caution">
    <text evidence="2">The sequence shown here is derived from an EMBL/GenBank/DDBJ whole genome shotgun (WGS) entry which is preliminary data.</text>
</comment>
<proteinExistence type="predicted"/>
<dbReference type="EMBL" id="ADZX01000440">
    <property type="protein sequence ID" value="EFK96600.1"/>
    <property type="molecule type" value="Genomic_DNA"/>
</dbReference>
<dbReference type="AlphaFoldDB" id="D9PIM5"/>
<protein>
    <recommendedName>
        <fullName evidence="1">PEGA domain-containing protein</fullName>
    </recommendedName>
</protein>
<sequence length="356" mass="41322">MYTSGYRYDWQRGLLRETGAINIDIEPKQALVKVNGIQVATKMPVRLNDRIPGKYQIQITSPGFFDWQKETEIKNKQTIYIKEISMLRKNQPSIVMEGQLSGLALSADGQYASYFRKFEKINEVRLLNLKNYTDVLLAAFPEETTPTVLWAKNQNYLVISERAAPYQSLVIIKADDPSNKIDLMALTKYPINRYEWKDAAEPELYYSTDLRLMSFMPNTSQRYVLGKNIWLDWHMDNGQLWTLQTATDTKQIELVRDTLGFSDIFAPQNTFTAGEQELSILGSRNNTVLLKKNGKSEMVLLANGQKYNLAGEQFRISEYNNWWLIWTPWEIWTYTQNEEPNLLNRSGESLQNVIPR</sequence>
<accession>D9PIM5</accession>
<evidence type="ECO:0000313" key="2">
    <source>
        <dbReference type="EMBL" id="EFK96600.1"/>
    </source>
</evidence>
<evidence type="ECO:0000259" key="1">
    <source>
        <dbReference type="Pfam" id="PF08308"/>
    </source>
</evidence>
<reference evidence="2" key="1">
    <citation type="submission" date="2010-07" db="EMBL/GenBank/DDBJ databases">
        <authorList>
            <consortium name="CONSOLIDER consortium CSD2007-00005"/>
            <person name="Guazzaroni M.-E."/>
            <person name="Richter M."/>
            <person name="Garcia-Salamanca A."/>
            <person name="Yarza P."/>
            <person name="Ferrer M."/>
        </authorList>
    </citation>
    <scope>NUCLEOTIDE SEQUENCE</scope>
</reference>
<reference evidence="2" key="2">
    <citation type="journal article" date="2011" name="Microb. Ecol.">
        <title>Taxonomic and Functional Metagenomic Profiling of the Microbial Community in the Anoxic Sediment of a Sub-saline Shallow Lake (Laguna de Carrizo, Central Spain).</title>
        <authorList>
            <person name="Ferrer M."/>
            <person name="Guazzaroni M.E."/>
            <person name="Richter M."/>
            <person name="Garcia-Salamanca A."/>
            <person name="Yarza P."/>
            <person name="Suarez-Suarez A."/>
            <person name="Solano J."/>
            <person name="Alcaide M."/>
            <person name="van Dillewijn P."/>
            <person name="Molina-Henares M.A."/>
            <person name="Lopez-Cortes N."/>
            <person name="Al-Ramahi Y."/>
            <person name="Guerrero C."/>
            <person name="Acosta A."/>
            <person name="de Eugenio L.I."/>
            <person name="Martinez V."/>
            <person name="Marques S."/>
            <person name="Rojo F."/>
            <person name="Santero E."/>
            <person name="Genilloud O."/>
            <person name="Perez-Perez J."/>
            <person name="Rossello-Mora R."/>
            <person name="Ramos J.L."/>
        </authorList>
    </citation>
    <scope>NUCLEOTIDE SEQUENCE</scope>
</reference>
<dbReference type="InterPro" id="IPR013229">
    <property type="entry name" value="PEGA"/>
</dbReference>
<name>D9PIM5_9ZZZZ</name>
<organism evidence="2">
    <name type="scientific">sediment metagenome</name>
    <dbReference type="NCBI Taxonomy" id="749907"/>
    <lineage>
        <taxon>unclassified sequences</taxon>
        <taxon>metagenomes</taxon>
        <taxon>ecological metagenomes</taxon>
    </lineage>
</organism>
<gene>
    <name evidence="2" type="ORF">LDC_1383</name>
</gene>
<dbReference type="Pfam" id="PF08308">
    <property type="entry name" value="PEGA"/>
    <property type="match status" value="1"/>
</dbReference>